<reference evidence="1" key="1">
    <citation type="submission" date="2016-11" db="EMBL/GenBank/DDBJ databases">
        <title>Draft Genome Sequence of Marinobacter hydrocarbonoclasticus strain STW2, a polyaromatic aromatic hydrocarbon degrading and denitrifying bacterium from rhizosphere of Seagrass Enhalus acodoides.</title>
        <authorList>
            <person name="Ling J."/>
            <person name="Dong J."/>
        </authorList>
    </citation>
    <scope>NUCLEOTIDE SEQUENCE [LARGE SCALE GENOMIC DNA]</scope>
    <source>
        <strain evidence="1">STW2</strain>
    </source>
</reference>
<sequence>MECPDITGLKLDYDDWEAIEDIRRRQRAGNMLEIIMPAGALATIFLGNNSAQATFNISGFDFVLFTKAMSQAGDIVRKSIEKEARMQYLSPGKSYEQRQFWKAIYSGCTGGV</sequence>
<comment type="caution">
    <text evidence="1">The sequence shown here is derived from an EMBL/GenBank/DDBJ whole genome shotgun (WGS) entry which is preliminary data.</text>
</comment>
<proteinExistence type="predicted"/>
<dbReference type="RefSeq" id="WP_072677933.1">
    <property type="nucleotide sequence ID" value="NZ_MPKY01000001.1"/>
</dbReference>
<accession>A0A1M2V0R0</accession>
<gene>
    <name evidence="1" type="ORF">BEE62_14495</name>
</gene>
<organism evidence="1 2">
    <name type="scientific">Marinobacter nauticus</name>
    <name type="common">Marinobacter hydrocarbonoclasticus</name>
    <name type="synonym">Marinobacter aquaeolei</name>
    <dbReference type="NCBI Taxonomy" id="2743"/>
    <lineage>
        <taxon>Bacteria</taxon>
        <taxon>Pseudomonadati</taxon>
        <taxon>Pseudomonadota</taxon>
        <taxon>Gammaproteobacteria</taxon>
        <taxon>Pseudomonadales</taxon>
        <taxon>Marinobacteraceae</taxon>
        <taxon>Marinobacter</taxon>
    </lineage>
</organism>
<dbReference type="AlphaFoldDB" id="A0A1M2V0R0"/>
<evidence type="ECO:0000313" key="2">
    <source>
        <dbReference type="Proteomes" id="UP000183986"/>
    </source>
</evidence>
<protein>
    <submittedName>
        <fullName evidence="1">Uncharacterized protein</fullName>
    </submittedName>
</protein>
<dbReference type="OrthoDB" id="5817494at2"/>
<name>A0A1M2V0R0_MARNT</name>
<dbReference type="EMBL" id="MPKY01000001">
    <property type="protein sequence ID" value="OJT01164.1"/>
    <property type="molecule type" value="Genomic_DNA"/>
</dbReference>
<keyword evidence="2" id="KW-1185">Reference proteome</keyword>
<dbReference type="Proteomes" id="UP000183986">
    <property type="component" value="Unassembled WGS sequence"/>
</dbReference>
<evidence type="ECO:0000313" key="1">
    <source>
        <dbReference type="EMBL" id="OJT01164.1"/>
    </source>
</evidence>